<dbReference type="PANTHER" id="PTHR43394:SF1">
    <property type="entry name" value="ATP-BINDING CASSETTE SUB-FAMILY B MEMBER 10, MITOCHONDRIAL"/>
    <property type="match status" value="1"/>
</dbReference>
<dbReference type="PROSITE" id="PS50893">
    <property type="entry name" value="ABC_TRANSPORTER_2"/>
    <property type="match status" value="1"/>
</dbReference>
<keyword evidence="9 10" id="KW-0472">Membrane</keyword>
<dbReference type="InterPro" id="IPR005074">
    <property type="entry name" value="Peptidase_C39"/>
</dbReference>
<dbReference type="FunFam" id="3.40.50.300:FF:000221">
    <property type="entry name" value="Multidrug ABC transporter ATP-binding protein"/>
    <property type="match status" value="1"/>
</dbReference>
<dbReference type="Pfam" id="PF03412">
    <property type="entry name" value="Peptidase_C39"/>
    <property type="match status" value="1"/>
</dbReference>
<dbReference type="PANTHER" id="PTHR43394">
    <property type="entry name" value="ATP-DEPENDENT PERMEASE MDL1, MITOCHONDRIAL"/>
    <property type="match status" value="1"/>
</dbReference>
<evidence type="ECO:0000256" key="7">
    <source>
        <dbReference type="ARBA" id="ARBA00022840"/>
    </source>
</evidence>
<dbReference type="SUPFAM" id="SSF90123">
    <property type="entry name" value="ABC transporter transmembrane region"/>
    <property type="match status" value="1"/>
</dbReference>
<dbReference type="InterPro" id="IPR039421">
    <property type="entry name" value="Type_1_exporter"/>
</dbReference>
<dbReference type="Proteomes" id="UP000076715">
    <property type="component" value="Unassembled WGS sequence"/>
</dbReference>
<feature type="transmembrane region" description="Helical" evidence="10">
    <location>
        <begin position="213"/>
        <end position="234"/>
    </location>
</feature>
<feature type="domain" description="ABC transporter" evidence="11">
    <location>
        <begin position="497"/>
        <end position="732"/>
    </location>
</feature>
<evidence type="ECO:0000256" key="8">
    <source>
        <dbReference type="ARBA" id="ARBA00022989"/>
    </source>
</evidence>
<dbReference type="OrthoDB" id="9760358at2"/>
<evidence type="ECO:0000256" key="3">
    <source>
        <dbReference type="ARBA" id="ARBA00022475"/>
    </source>
</evidence>
<name>A0A162DM02_9FLAO</name>
<accession>A0A162DM02</accession>
<feature type="transmembrane region" description="Helical" evidence="10">
    <location>
        <begin position="180"/>
        <end position="201"/>
    </location>
</feature>
<dbReference type="Gene3D" id="3.40.50.300">
    <property type="entry name" value="P-loop containing nucleotide triphosphate hydrolases"/>
    <property type="match status" value="1"/>
</dbReference>
<proteinExistence type="predicted"/>
<protein>
    <submittedName>
        <fullName evidence="14">ABC transporter ATP-binding protein</fullName>
    </submittedName>
</protein>
<evidence type="ECO:0000256" key="1">
    <source>
        <dbReference type="ARBA" id="ARBA00004651"/>
    </source>
</evidence>
<dbReference type="STRING" id="1642818.AWE51_02960"/>
<evidence type="ECO:0000256" key="9">
    <source>
        <dbReference type="ARBA" id="ARBA00023136"/>
    </source>
</evidence>
<evidence type="ECO:0000259" key="12">
    <source>
        <dbReference type="PROSITE" id="PS50929"/>
    </source>
</evidence>
<evidence type="ECO:0000256" key="4">
    <source>
        <dbReference type="ARBA" id="ARBA00022692"/>
    </source>
</evidence>
<evidence type="ECO:0000313" key="14">
    <source>
        <dbReference type="EMBL" id="KZS42418.1"/>
    </source>
</evidence>
<dbReference type="Gene3D" id="3.90.70.10">
    <property type="entry name" value="Cysteine proteinases"/>
    <property type="match status" value="1"/>
</dbReference>
<dbReference type="GO" id="GO:0005524">
    <property type="term" value="F:ATP binding"/>
    <property type="evidence" value="ECO:0007669"/>
    <property type="project" value="UniProtKB-KW"/>
</dbReference>
<keyword evidence="2" id="KW-0813">Transport</keyword>
<keyword evidence="8 10" id="KW-1133">Transmembrane helix</keyword>
<keyword evidence="3" id="KW-1003">Cell membrane</keyword>
<comment type="caution">
    <text evidence="14">The sequence shown here is derived from an EMBL/GenBank/DDBJ whole genome shotgun (WGS) entry which is preliminary data.</text>
</comment>
<evidence type="ECO:0000259" key="11">
    <source>
        <dbReference type="PROSITE" id="PS50893"/>
    </source>
</evidence>
<dbReference type="CDD" id="cd02418">
    <property type="entry name" value="Peptidase_C39B"/>
    <property type="match status" value="1"/>
</dbReference>
<dbReference type="InterPro" id="IPR003439">
    <property type="entry name" value="ABC_transporter-like_ATP-bd"/>
</dbReference>
<dbReference type="EMBL" id="LQRT01000002">
    <property type="protein sequence ID" value="KZS42418.1"/>
    <property type="molecule type" value="Genomic_DNA"/>
</dbReference>
<feature type="domain" description="Peptidase C39" evidence="13">
    <location>
        <begin position="12"/>
        <end position="138"/>
    </location>
</feature>
<evidence type="ECO:0000256" key="2">
    <source>
        <dbReference type="ARBA" id="ARBA00022448"/>
    </source>
</evidence>
<dbReference type="Gene3D" id="1.20.1560.10">
    <property type="entry name" value="ABC transporter type 1, transmembrane domain"/>
    <property type="match status" value="1"/>
</dbReference>
<dbReference type="InterPro" id="IPR011527">
    <property type="entry name" value="ABC1_TM_dom"/>
</dbReference>
<dbReference type="Pfam" id="PF00664">
    <property type="entry name" value="ABC_membrane"/>
    <property type="match status" value="1"/>
</dbReference>
<keyword evidence="4 10" id="KW-0812">Transmembrane</keyword>
<evidence type="ECO:0000256" key="5">
    <source>
        <dbReference type="ARBA" id="ARBA00022741"/>
    </source>
</evidence>
<comment type="subcellular location">
    <subcellularLocation>
        <location evidence="1">Cell membrane</location>
        <topology evidence="1">Multi-pass membrane protein</topology>
    </subcellularLocation>
</comment>
<dbReference type="Pfam" id="PF00005">
    <property type="entry name" value="ABC_tran"/>
    <property type="match status" value="1"/>
</dbReference>
<dbReference type="PROSITE" id="PS00211">
    <property type="entry name" value="ABC_TRANSPORTER_1"/>
    <property type="match status" value="1"/>
</dbReference>
<feature type="transmembrane region" description="Helical" evidence="10">
    <location>
        <begin position="318"/>
        <end position="335"/>
    </location>
</feature>
<dbReference type="GO" id="GO:0006508">
    <property type="term" value="P:proteolysis"/>
    <property type="evidence" value="ECO:0007669"/>
    <property type="project" value="InterPro"/>
</dbReference>
<dbReference type="GO" id="GO:0008233">
    <property type="term" value="F:peptidase activity"/>
    <property type="evidence" value="ECO:0007669"/>
    <property type="project" value="InterPro"/>
</dbReference>
<gene>
    <name evidence="14" type="ORF">AWE51_02960</name>
</gene>
<evidence type="ECO:0000259" key="13">
    <source>
        <dbReference type="PROSITE" id="PS50990"/>
    </source>
</evidence>
<dbReference type="InterPro" id="IPR036640">
    <property type="entry name" value="ABC1_TM_sf"/>
</dbReference>
<keyword evidence="7 14" id="KW-0067">ATP-binding</keyword>
<dbReference type="RefSeq" id="WP_066310108.1">
    <property type="nucleotide sequence ID" value="NZ_LQRT01000002.1"/>
</dbReference>
<evidence type="ECO:0000313" key="15">
    <source>
        <dbReference type="Proteomes" id="UP000076715"/>
    </source>
</evidence>
<keyword evidence="6" id="KW-0378">Hydrolase</keyword>
<dbReference type="InterPro" id="IPR003593">
    <property type="entry name" value="AAA+_ATPase"/>
</dbReference>
<dbReference type="GO" id="GO:0015421">
    <property type="term" value="F:ABC-type oligopeptide transporter activity"/>
    <property type="evidence" value="ECO:0007669"/>
    <property type="project" value="TreeGrafter"/>
</dbReference>
<keyword evidence="5" id="KW-0547">Nucleotide-binding</keyword>
<evidence type="ECO:0000256" key="6">
    <source>
        <dbReference type="ARBA" id="ARBA00022801"/>
    </source>
</evidence>
<dbReference type="SUPFAM" id="SSF52540">
    <property type="entry name" value="P-loop containing nucleoside triphosphate hydrolases"/>
    <property type="match status" value="1"/>
</dbReference>
<sequence>MLFRRNFKFLPQHDQMDCGPACLQMIARYYGKRYSLQYLRDLSSLTRDGVSLLGISKSANAIGLKSITLQMGLEDLVLQIKSPAILHWNQNHFVVLYKIRKKKISNENEFIIADPGHGIIKLSEHEFKKQWCNANNEGVILYLETTDKFYNKKAVSKDTNDSSSFLLSYLKSYQWEITQLLLGVFGGSLITLIFPFLTQALIDRGVKDQSLDIIKIILFGQLFLFLGSAIIEIIRNWITLYIGSHVNIKIISDFLMKLMKLPIKFFDTKMMGDFTQRINDHERIEEFLTSQSLLTLFSLINLLVFLVVLGIYDLKILITFSILTSVSICWILIFQNKRKILDYIKFQCKALNQDSVYELINGMQEIKLNNFENHKRNEWEDLQVKLYKISTRILKLDQYQTTGYTFINHFKNILVTYFAAKEVILGNLSLGAMLSITYIIGQTNSPLNQLIEFIRSFQDAKISLNRLSEVHAQREEEQIDNSPQILKSKNFDNRYGIHLVNLSYSYDGVQQQILNNLNLYIPKGKTTAIVGASGSGKTTLIKLLLKFYTPSEGDIFIDNKGLKSISPKEWRSKIGTVMQDGFIFSDTIERNIATSDEEIDKKQLQYAIRVANLTEFIEGLPNKLKTKIGASGNGISGGQKQRILIARAVYKNPDFMFFDEATSALDTENERIIMKNINSFIKDRTAVIIAHRLSTVKGADQIVVLNKGKIVEVGTHKDLVIKQEYYFNLVKDQLELNKQNV</sequence>
<feature type="domain" description="ABC transmembrane type-1" evidence="12">
    <location>
        <begin position="180"/>
        <end position="459"/>
    </location>
</feature>
<dbReference type="CDD" id="cd18571">
    <property type="entry name" value="ABC_6TM_peptidase_like"/>
    <property type="match status" value="1"/>
</dbReference>
<dbReference type="GO" id="GO:0005886">
    <property type="term" value="C:plasma membrane"/>
    <property type="evidence" value="ECO:0007669"/>
    <property type="project" value="UniProtKB-SubCell"/>
</dbReference>
<evidence type="ECO:0000256" key="10">
    <source>
        <dbReference type="SAM" id="Phobius"/>
    </source>
</evidence>
<dbReference type="GO" id="GO:0016887">
    <property type="term" value="F:ATP hydrolysis activity"/>
    <property type="evidence" value="ECO:0007669"/>
    <property type="project" value="InterPro"/>
</dbReference>
<dbReference type="InterPro" id="IPR017871">
    <property type="entry name" value="ABC_transporter-like_CS"/>
</dbReference>
<organism evidence="14 15">
    <name type="scientific">Aquimarina aggregata</name>
    <dbReference type="NCBI Taxonomy" id="1642818"/>
    <lineage>
        <taxon>Bacteria</taxon>
        <taxon>Pseudomonadati</taxon>
        <taxon>Bacteroidota</taxon>
        <taxon>Flavobacteriia</taxon>
        <taxon>Flavobacteriales</taxon>
        <taxon>Flavobacteriaceae</taxon>
        <taxon>Aquimarina</taxon>
    </lineage>
</organism>
<dbReference type="AlphaFoldDB" id="A0A162DM02"/>
<feature type="transmembrane region" description="Helical" evidence="10">
    <location>
        <begin position="293"/>
        <end position="312"/>
    </location>
</feature>
<dbReference type="PROSITE" id="PS50929">
    <property type="entry name" value="ABC_TM1F"/>
    <property type="match status" value="1"/>
</dbReference>
<keyword evidence="15" id="KW-1185">Reference proteome</keyword>
<dbReference type="PROSITE" id="PS50990">
    <property type="entry name" value="PEPTIDASE_C39"/>
    <property type="match status" value="1"/>
</dbReference>
<dbReference type="InterPro" id="IPR027417">
    <property type="entry name" value="P-loop_NTPase"/>
</dbReference>
<reference evidence="14 15" key="1">
    <citation type="submission" date="2016-01" db="EMBL/GenBank/DDBJ databases">
        <title>The draft genome sequence of Aquimarina sp. RZW4-3-2.</title>
        <authorList>
            <person name="Wang Y."/>
        </authorList>
    </citation>
    <scope>NUCLEOTIDE SEQUENCE [LARGE SCALE GENOMIC DNA]</scope>
    <source>
        <strain evidence="14 15">RZW4-3-2</strain>
    </source>
</reference>
<dbReference type="SMART" id="SM00382">
    <property type="entry name" value="AAA"/>
    <property type="match status" value="1"/>
</dbReference>